<keyword evidence="3" id="KW-1185">Reference proteome</keyword>
<accession>A0A9P5U4X3</accession>
<protein>
    <submittedName>
        <fullName evidence="2">Uncharacterized protein</fullName>
    </submittedName>
</protein>
<dbReference type="Proteomes" id="UP000772434">
    <property type="component" value="Unassembled WGS sequence"/>
</dbReference>
<name>A0A9P5U4X3_9AGAR</name>
<evidence type="ECO:0000313" key="2">
    <source>
        <dbReference type="EMBL" id="KAF9065208.1"/>
    </source>
</evidence>
<sequence>MSFPILDLPSQLVTLLNPTADILTDIHVAKYLRENVGKTCPWTTSKMSTKPFVKKHTKLGNRERGSKEKRDNRFEASYGSVNGHVRACCITLEKILRSIKAYIEESKSLWPQANASVNEEPERRTVTELSTQRPQAKDEFDRDTKGKVVYRGFLDHKAGGADIVARLLKMKHEGGPHVFPKILTYKNADDKLRWSRSVKFSDPHWTTVSVWTSGGKGGKETCLVFAYVLPSSAAVTKSPHKQIYPSRYYQEWHTYAIAFIRVKGNWKKRVMLVWDTGLDQNQDPKPAGLYLYGTIEELWKAENKPEVYVNTNLKFCFEGRCLERAVQRLESWAAMGDMEFSEEGDPRSEWMRKLPSTSEYYRAEKILGVGTARPRVQKGKGTGEGEVVLRRSVRSKSAAD</sequence>
<feature type="region of interest" description="Disordered" evidence="1">
    <location>
        <begin position="375"/>
        <end position="400"/>
    </location>
</feature>
<evidence type="ECO:0000256" key="1">
    <source>
        <dbReference type="SAM" id="MobiDB-lite"/>
    </source>
</evidence>
<organism evidence="2 3">
    <name type="scientific">Rhodocollybia butyracea</name>
    <dbReference type="NCBI Taxonomy" id="206335"/>
    <lineage>
        <taxon>Eukaryota</taxon>
        <taxon>Fungi</taxon>
        <taxon>Dikarya</taxon>
        <taxon>Basidiomycota</taxon>
        <taxon>Agaricomycotina</taxon>
        <taxon>Agaricomycetes</taxon>
        <taxon>Agaricomycetidae</taxon>
        <taxon>Agaricales</taxon>
        <taxon>Marasmiineae</taxon>
        <taxon>Omphalotaceae</taxon>
        <taxon>Rhodocollybia</taxon>
    </lineage>
</organism>
<evidence type="ECO:0000313" key="3">
    <source>
        <dbReference type="Proteomes" id="UP000772434"/>
    </source>
</evidence>
<comment type="caution">
    <text evidence="2">The sequence shown here is derived from an EMBL/GenBank/DDBJ whole genome shotgun (WGS) entry which is preliminary data.</text>
</comment>
<dbReference type="AlphaFoldDB" id="A0A9P5U4X3"/>
<dbReference type="EMBL" id="JADNRY010000107">
    <property type="protein sequence ID" value="KAF9065208.1"/>
    <property type="molecule type" value="Genomic_DNA"/>
</dbReference>
<gene>
    <name evidence="2" type="ORF">BDP27DRAFT_1366577</name>
</gene>
<reference evidence="2" key="1">
    <citation type="submission" date="2020-11" db="EMBL/GenBank/DDBJ databases">
        <authorList>
            <consortium name="DOE Joint Genome Institute"/>
            <person name="Ahrendt S."/>
            <person name="Riley R."/>
            <person name="Andreopoulos W."/>
            <person name="Labutti K."/>
            <person name="Pangilinan J."/>
            <person name="Ruiz-Duenas F.J."/>
            <person name="Barrasa J.M."/>
            <person name="Sanchez-Garcia M."/>
            <person name="Camarero S."/>
            <person name="Miyauchi S."/>
            <person name="Serrano A."/>
            <person name="Linde D."/>
            <person name="Babiker R."/>
            <person name="Drula E."/>
            <person name="Ayuso-Fernandez I."/>
            <person name="Pacheco R."/>
            <person name="Padilla G."/>
            <person name="Ferreira P."/>
            <person name="Barriuso J."/>
            <person name="Kellner H."/>
            <person name="Castanera R."/>
            <person name="Alfaro M."/>
            <person name="Ramirez L."/>
            <person name="Pisabarro A.G."/>
            <person name="Kuo A."/>
            <person name="Tritt A."/>
            <person name="Lipzen A."/>
            <person name="He G."/>
            <person name="Yan M."/>
            <person name="Ng V."/>
            <person name="Cullen D."/>
            <person name="Martin F."/>
            <person name="Rosso M.-N."/>
            <person name="Henrissat B."/>
            <person name="Hibbett D."/>
            <person name="Martinez A.T."/>
            <person name="Grigoriev I.V."/>
        </authorList>
    </citation>
    <scope>NUCLEOTIDE SEQUENCE</scope>
    <source>
        <strain evidence="2">AH 40177</strain>
    </source>
</reference>
<proteinExistence type="predicted"/>